<organism evidence="8 9">
    <name type="scientific">Variovorax paradoxus</name>
    <dbReference type="NCBI Taxonomy" id="34073"/>
    <lineage>
        <taxon>Bacteria</taxon>
        <taxon>Pseudomonadati</taxon>
        <taxon>Pseudomonadota</taxon>
        <taxon>Betaproteobacteria</taxon>
        <taxon>Burkholderiales</taxon>
        <taxon>Comamonadaceae</taxon>
        <taxon>Variovorax</taxon>
    </lineage>
</organism>
<comment type="subcellular location">
    <subcellularLocation>
        <location evidence="1">Cell membrane</location>
        <topology evidence="1">Multi-pass membrane protein</topology>
    </subcellularLocation>
</comment>
<evidence type="ECO:0000256" key="4">
    <source>
        <dbReference type="ARBA" id="ARBA00022989"/>
    </source>
</evidence>
<feature type="transmembrane region" description="Helical" evidence="6">
    <location>
        <begin position="130"/>
        <end position="153"/>
    </location>
</feature>
<evidence type="ECO:0000313" key="9">
    <source>
        <dbReference type="Proteomes" id="UP001224845"/>
    </source>
</evidence>
<evidence type="ECO:0000256" key="1">
    <source>
        <dbReference type="ARBA" id="ARBA00004651"/>
    </source>
</evidence>
<keyword evidence="5 6" id="KW-0472">Membrane</keyword>
<dbReference type="RefSeq" id="WP_307596492.1">
    <property type="nucleotide sequence ID" value="NZ_CAXUQE020000001.1"/>
</dbReference>
<keyword evidence="2" id="KW-1003">Cell membrane</keyword>
<dbReference type="Pfam" id="PF09678">
    <property type="entry name" value="Caa3_CtaG"/>
    <property type="match status" value="1"/>
</dbReference>
<dbReference type="GO" id="GO:0005886">
    <property type="term" value="C:plasma membrane"/>
    <property type="evidence" value="ECO:0007669"/>
    <property type="project" value="UniProtKB-SubCell"/>
</dbReference>
<keyword evidence="3 6" id="KW-0812">Transmembrane</keyword>
<feature type="transmembrane region" description="Helical" evidence="6">
    <location>
        <begin position="208"/>
        <end position="226"/>
    </location>
</feature>
<accession>A0AAW8ERJ3</accession>
<feature type="signal peptide" evidence="7">
    <location>
        <begin position="1"/>
        <end position="39"/>
    </location>
</feature>
<reference evidence="8" key="1">
    <citation type="submission" date="2023-07" db="EMBL/GenBank/DDBJ databases">
        <title>Sorghum-associated microbial communities from plants grown in Nebraska, USA.</title>
        <authorList>
            <person name="Schachtman D."/>
        </authorList>
    </citation>
    <scope>NUCLEOTIDE SEQUENCE</scope>
    <source>
        <strain evidence="8">DS3315</strain>
    </source>
</reference>
<keyword evidence="7" id="KW-0732">Signal</keyword>
<protein>
    <submittedName>
        <fullName evidence="8">Membrane protein</fullName>
    </submittedName>
</protein>
<gene>
    <name evidence="8" type="ORF">J2W39_005718</name>
</gene>
<evidence type="ECO:0000256" key="5">
    <source>
        <dbReference type="ARBA" id="ARBA00023136"/>
    </source>
</evidence>
<dbReference type="AlphaFoldDB" id="A0AAW8ERJ3"/>
<evidence type="ECO:0000256" key="3">
    <source>
        <dbReference type="ARBA" id="ARBA00022692"/>
    </source>
</evidence>
<evidence type="ECO:0000313" key="8">
    <source>
        <dbReference type="EMBL" id="MDP9974451.1"/>
    </source>
</evidence>
<dbReference type="EMBL" id="JAUSRV010000017">
    <property type="protein sequence ID" value="MDP9974451.1"/>
    <property type="molecule type" value="Genomic_DNA"/>
</dbReference>
<feature type="transmembrane region" description="Helical" evidence="6">
    <location>
        <begin position="238"/>
        <end position="262"/>
    </location>
</feature>
<feature type="transmembrane region" description="Helical" evidence="6">
    <location>
        <begin position="282"/>
        <end position="304"/>
    </location>
</feature>
<proteinExistence type="predicted"/>
<feature type="transmembrane region" description="Helical" evidence="6">
    <location>
        <begin position="99"/>
        <end position="118"/>
    </location>
</feature>
<keyword evidence="4 6" id="KW-1133">Transmembrane helix</keyword>
<feature type="transmembrane region" description="Helical" evidence="6">
    <location>
        <begin position="58"/>
        <end position="78"/>
    </location>
</feature>
<sequence>MTQAMTPPAGSRPSTRRACRDRAALLLLLLLLAAPLASAHAPEPATAVPALGWSLEPWVLACLGASLLLYLAGLLRLWRKAGAGRGVGMRRAASFGAGWLALVLALASPLDALGGYLFSAHMVQHEVLMILAAPLLVIGRPLAVWIWALPAPWRMRTTRLVRQPALAAAWEVLTCAPVAWALHGLALWAWHLPLFFEAALRSQAVHSLQHASFLATALLFWWPPLAGASRAGHGGSMLYLFTTMVHTGALGALLTFSTVPWYPAYGTATPALGFDLLEDQRLGGLIMWVPAGLAYLVVALVAAARLLQGGPARTAPGAMPPR</sequence>
<name>A0AAW8ERJ3_VARPD</name>
<feature type="chain" id="PRO_5043420663" evidence="7">
    <location>
        <begin position="40"/>
        <end position="322"/>
    </location>
</feature>
<evidence type="ECO:0000256" key="2">
    <source>
        <dbReference type="ARBA" id="ARBA00022475"/>
    </source>
</evidence>
<dbReference type="Proteomes" id="UP001224845">
    <property type="component" value="Unassembled WGS sequence"/>
</dbReference>
<evidence type="ECO:0000256" key="7">
    <source>
        <dbReference type="SAM" id="SignalP"/>
    </source>
</evidence>
<feature type="transmembrane region" description="Helical" evidence="6">
    <location>
        <begin position="165"/>
        <end position="188"/>
    </location>
</feature>
<comment type="caution">
    <text evidence="8">The sequence shown here is derived from an EMBL/GenBank/DDBJ whole genome shotgun (WGS) entry which is preliminary data.</text>
</comment>
<dbReference type="InterPro" id="IPR019108">
    <property type="entry name" value="Caa3_assmbl_CtaG-rel"/>
</dbReference>
<evidence type="ECO:0000256" key="6">
    <source>
        <dbReference type="SAM" id="Phobius"/>
    </source>
</evidence>